<comment type="similarity">
    <text evidence="1">Belongs to the YTHDF family.</text>
</comment>
<evidence type="ECO:0000313" key="6">
    <source>
        <dbReference type="Proteomes" id="UP001058974"/>
    </source>
</evidence>
<dbReference type="AlphaFoldDB" id="A0A9D4XJD9"/>
<proteinExistence type="inferred from homology"/>
<dbReference type="Gene3D" id="3.10.590.10">
    <property type="entry name" value="ph1033 like domains"/>
    <property type="match status" value="1"/>
</dbReference>
<gene>
    <name evidence="5" type="ORF">KIW84_024228</name>
    <name evidence="4" type="ORF">KIW84_032611</name>
    <name evidence="3" type="ORF">KIW84_044920</name>
</gene>
<comment type="caution">
    <text evidence="3">The sequence shown here is derived from an EMBL/GenBank/DDBJ whole genome shotgun (WGS) entry which is preliminary data.</text>
</comment>
<evidence type="ECO:0000256" key="1">
    <source>
        <dbReference type="RuleBase" id="RU369095"/>
    </source>
</evidence>
<dbReference type="EMBL" id="JAMSHJ010000004">
    <property type="protein sequence ID" value="KAI5421272.1"/>
    <property type="molecule type" value="Genomic_DNA"/>
</dbReference>
<dbReference type="GO" id="GO:0061157">
    <property type="term" value="P:mRNA destabilization"/>
    <property type="evidence" value="ECO:0007669"/>
    <property type="project" value="TreeGrafter"/>
</dbReference>
<dbReference type="PROSITE" id="PS50882">
    <property type="entry name" value="YTH"/>
    <property type="match status" value="1"/>
</dbReference>
<protein>
    <recommendedName>
        <fullName evidence="1">YTH domain-containing family protein</fullName>
    </recommendedName>
</protein>
<dbReference type="PANTHER" id="PTHR12357">
    <property type="entry name" value="YTH YT521-B HOMOLOGY DOMAIN-CONTAINING"/>
    <property type="match status" value="1"/>
</dbReference>
<dbReference type="InterPro" id="IPR045168">
    <property type="entry name" value="YTH_prot"/>
</dbReference>
<dbReference type="Proteomes" id="UP001058974">
    <property type="component" value="Chromosome 4"/>
</dbReference>
<comment type="function">
    <text evidence="1">Specifically recognizes and binds N6-methyladenosine (m6A)-containing RNAs, and regulates mRNA stability. M6A is a modification present at internal sites of mRNAs and some non-coding RNAs and plays a role in mRNA stability and processing.</text>
</comment>
<dbReference type="GO" id="GO:0003729">
    <property type="term" value="F:mRNA binding"/>
    <property type="evidence" value="ECO:0007669"/>
    <property type="project" value="UniProtKB-UniRule"/>
</dbReference>
<dbReference type="Pfam" id="PF04146">
    <property type="entry name" value="YTH"/>
    <property type="match status" value="1"/>
</dbReference>
<accession>A0A9D4XJD9</accession>
<feature type="domain" description="YTH" evidence="2">
    <location>
        <begin position="1"/>
        <end position="71"/>
    </location>
</feature>
<dbReference type="Gramene" id="Psat04G0492000-T1">
    <property type="protein sequence ID" value="KAI5421272.1"/>
    <property type="gene ID" value="KIW84_044920"/>
</dbReference>
<sequence length="109" mass="12059">MIGPVDFNRSLDYWQQDKWNGCFPLKWHIVKDVPNNVLRHIILLNNENKPVTNKDSELLKESTTLAVKDIENHTLSENGAVAKTGDAPKGAKPVVLESKIVPNGVANGC</sequence>
<dbReference type="EMBL" id="JAMSHJ010000003">
    <property type="protein sequence ID" value="KAI5427264.1"/>
    <property type="molecule type" value="Genomic_DNA"/>
</dbReference>
<dbReference type="Proteomes" id="UP001058974">
    <property type="component" value="Chromosome 2"/>
</dbReference>
<keyword evidence="1" id="KW-0694">RNA-binding</keyword>
<dbReference type="InterPro" id="IPR007275">
    <property type="entry name" value="YTH_domain"/>
</dbReference>
<dbReference type="EMBL" id="JAMSHJ010000002">
    <property type="protein sequence ID" value="KAI5438401.1"/>
    <property type="molecule type" value="Genomic_DNA"/>
</dbReference>
<dbReference type="PANTHER" id="PTHR12357:SF99">
    <property type="entry name" value="YTH DOMAIN-CONTAINING PROTEIN ECT2-RELATED"/>
    <property type="match status" value="1"/>
</dbReference>
<name>A0A9D4XJD9_PEA</name>
<dbReference type="GO" id="GO:1990247">
    <property type="term" value="F:N6-methyladenosine-containing RNA reader activity"/>
    <property type="evidence" value="ECO:0007669"/>
    <property type="project" value="UniProtKB-UniRule"/>
</dbReference>
<dbReference type="Gramene" id="Psat02G0422800-T1">
    <property type="protein sequence ID" value="KAI5438401.1"/>
    <property type="gene ID" value="KIW84_024228"/>
</dbReference>
<keyword evidence="6" id="KW-1185">Reference proteome</keyword>
<dbReference type="Proteomes" id="UP001058974">
    <property type="component" value="Chromosome 3"/>
</dbReference>
<dbReference type="GO" id="GO:0005737">
    <property type="term" value="C:cytoplasm"/>
    <property type="evidence" value="ECO:0007669"/>
    <property type="project" value="TreeGrafter"/>
</dbReference>
<evidence type="ECO:0000313" key="3">
    <source>
        <dbReference type="EMBL" id="KAI5421272.1"/>
    </source>
</evidence>
<evidence type="ECO:0000313" key="5">
    <source>
        <dbReference type="EMBL" id="KAI5438401.1"/>
    </source>
</evidence>
<reference evidence="3 6" key="1">
    <citation type="journal article" date="2022" name="Nat. Genet.">
        <title>Improved pea reference genome and pan-genome highlight genomic features and evolutionary characteristics.</title>
        <authorList>
            <person name="Yang T."/>
            <person name="Liu R."/>
            <person name="Luo Y."/>
            <person name="Hu S."/>
            <person name="Wang D."/>
            <person name="Wang C."/>
            <person name="Pandey M.K."/>
            <person name="Ge S."/>
            <person name="Xu Q."/>
            <person name="Li N."/>
            <person name="Li G."/>
            <person name="Huang Y."/>
            <person name="Saxena R.K."/>
            <person name="Ji Y."/>
            <person name="Li M."/>
            <person name="Yan X."/>
            <person name="He Y."/>
            <person name="Liu Y."/>
            <person name="Wang X."/>
            <person name="Xiang C."/>
            <person name="Varshney R.K."/>
            <person name="Ding H."/>
            <person name="Gao S."/>
            <person name="Zong X."/>
        </authorList>
    </citation>
    <scope>NUCLEOTIDE SEQUENCE [LARGE SCALE GENOMIC DNA]</scope>
    <source>
        <strain evidence="3 6">cv. Zhongwan 6</strain>
    </source>
</reference>
<dbReference type="Gramene" id="Psat03G0261100-T1">
    <property type="protein sequence ID" value="KAI5427264.1"/>
    <property type="gene ID" value="KIW84_032611"/>
</dbReference>
<organism evidence="3 6">
    <name type="scientific">Pisum sativum</name>
    <name type="common">Garden pea</name>
    <name type="synonym">Lathyrus oleraceus</name>
    <dbReference type="NCBI Taxonomy" id="3888"/>
    <lineage>
        <taxon>Eukaryota</taxon>
        <taxon>Viridiplantae</taxon>
        <taxon>Streptophyta</taxon>
        <taxon>Embryophyta</taxon>
        <taxon>Tracheophyta</taxon>
        <taxon>Spermatophyta</taxon>
        <taxon>Magnoliopsida</taxon>
        <taxon>eudicotyledons</taxon>
        <taxon>Gunneridae</taxon>
        <taxon>Pentapetalae</taxon>
        <taxon>rosids</taxon>
        <taxon>fabids</taxon>
        <taxon>Fabales</taxon>
        <taxon>Fabaceae</taxon>
        <taxon>Papilionoideae</taxon>
        <taxon>50 kb inversion clade</taxon>
        <taxon>NPAAA clade</taxon>
        <taxon>Hologalegina</taxon>
        <taxon>IRL clade</taxon>
        <taxon>Fabeae</taxon>
        <taxon>Lathyrus</taxon>
    </lineage>
</organism>
<evidence type="ECO:0000313" key="4">
    <source>
        <dbReference type="EMBL" id="KAI5427264.1"/>
    </source>
</evidence>
<evidence type="ECO:0000259" key="2">
    <source>
        <dbReference type="PROSITE" id="PS50882"/>
    </source>
</evidence>